<dbReference type="RefSeq" id="WP_328014767.1">
    <property type="nucleotide sequence ID" value="NZ_JARTFS010000001.1"/>
</dbReference>
<evidence type="ECO:0000259" key="2">
    <source>
        <dbReference type="Pfam" id="PF13739"/>
    </source>
</evidence>
<evidence type="ECO:0000259" key="1">
    <source>
        <dbReference type="Pfam" id="PF11738"/>
    </source>
</evidence>
<gene>
    <name evidence="3" type="ORF">P9271_02185</name>
</gene>
<dbReference type="EMBL" id="JARTFS010000001">
    <property type="protein sequence ID" value="MED4400166.1"/>
    <property type="molecule type" value="Genomic_DNA"/>
</dbReference>
<keyword evidence="4" id="KW-1185">Reference proteome</keyword>
<comment type="caution">
    <text evidence="3">The sequence shown here is derived from an EMBL/GenBank/DDBJ whole genome shotgun (WGS) entry which is preliminary data.</text>
</comment>
<organism evidence="3 4">
    <name type="scientific">Metabacillus fastidiosus</name>
    <dbReference type="NCBI Taxonomy" id="1458"/>
    <lineage>
        <taxon>Bacteria</taxon>
        <taxon>Bacillati</taxon>
        <taxon>Bacillota</taxon>
        <taxon>Bacilli</taxon>
        <taxon>Bacillales</taxon>
        <taxon>Bacillaceae</taxon>
        <taxon>Metabacillus</taxon>
    </lineage>
</organism>
<dbReference type="Proteomes" id="UP001342826">
    <property type="component" value="Unassembled WGS sequence"/>
</dbReference>
<proteinExistence type="predicted"/>
<feature type="domain" description="DUF3298" evidence="1">
    <location>
        <begin position="110"/>
        <end position="181"/>
    </location>
</feature>
<sequence>MFSPPIPMYTHHIKTEKVSVFYPSLLIQNKNIQLKINRQIQLTVRKLMEQQGVNNEYLVEMLGYYEQKTNERDIVSLTFNNYTFSGGAHGLTVIKSLTFNVKNGKSYELSDLFKKGSPYVERISNIIRRQIKERDIFLLDPPFKTIKPNQEFYLADKAIVIYFQLYDLTPYVFGFPFFPISLYELEDLIAEDGPLQILIAN</sequence>
<reference evidence="3 4" key="1">
    <citation type="submission" date="2023-03" db="EMBL/GenBank/DDBJ databases">
        <title>Bacillus Genome Sequencing.</title>
        <authorList>
            <person name="Dunlap C."/>
        </authorList>
    </citation>
    <scope>NUCLEOTIDE SEQUENCE [LARGE SCALE GENOMIC DNA]</scope>
    <source>
        <strain evidence="3 4">NRS-1717</strain>
    </source>
</reference>
<dbReference type="Pfam" id="PF13739">
    <property type="entry name" value="PdaC"/>
    <property type="match status" value="1"/>
</dbReference>
<dbReference type="InterPro" id="IPR037126">
    <property type="entry name" value="PdaC/RsiV-like_sf"/>
</dbReference>
<dbReference type="InterPro" id="IPR021729">
    <property type="entry name" value="DUF3298"/>
</dbReference>
<dbReference type="Pfam" id="PF11738">
    <property type="entry name" value="DUF3298"/>
    <property type="match status" value="1"/>
</dbReference>
<feature type="domain" description="Deacetylase PdaC" evidence="2">
    <location>
        <begin position="17"/>
        <end position="92"/>
    </location>
</feature>
<dbReference type="Gene3D" id="3.90.640.20">
    <property type="entry name" value="Heat-shock cognate protein, ATPase"/>
    <property type="match status" value="1"/>
</dbReference>
<dbReference type="Gene3D" id="3.30.565.40">
    <property type="entry name" value="Fervidobacterium nodosum Rt17-B1 like"/>
    <property type="match status" value="1"/>
</dbReference>
<dbReference type="InterPro" id="IPR025303">
    <property type="entry name" value="PdaC"/>
</dbReference>
<accession>A0ABU6NWI2</accession>
<evidence type="ECO:0000313" key="4">
    <source>
        <dbReference type="Proteomes" id="UP001342826"/>
    </source>
</evidence>
<evidence type="ECO:0000313" key="3">
    <source>
        <dbReference type="EMBL" id="MED4400166.1"/>
    </source>
</evidence>
<name>A0ABU6NWI2_9BACI</name>
<protein>
    <submittedName>
        <fullName evidence="3">DUF3298 domain-containing protein</fullName>
    </submittedName>
</protein>